<protein>
    <recommendedName>
        <fullName evidence="4">Epg5-like TPR domain-containing protein</fullName>
    </recommendedName>
</protein>
<feature type="domain" description="Epg5-like TPR" evidence="4">
    <location>
        <begin position="1368"/>
        <end position="1491"/>
    </location>
</feature>
<keyword evidence="2" id="KW-0072">Autophagy</keyword>
<sequence length="2679" mass="301618">MATLVRKKAKPKQRPLQELPEHPLVASGAPYRGNGGTSSGTQDGSMAQQTSPIKIHVSSDDLLLMEDFNDSGPSPVTPSAPDIDILRDSKRNEQLDHWEAIMMGSPMTPSMTVLPSQMRHLDGFSLTGENPPPSSTERTHATTAPVTTLLNGESPDSSPVLATQTARPVEKKYTLPPASVTMSSVADLLVPSKASRMHLTAPVYPVLAQLKPIVLPQSNRKTQAPPIPAQYIEAPLVPLQELPRVPLQRFEHYDDHVHLRDDSLRHFEERLRTIETTPDDFYRLVEAYLHFEHALRQAHVQLVQRVADVDERRANVWTIDFDTASTTALCGDLKSIEESVEYQTASMNHDLQVALATQLTHLRQQRTAEAALHLYDRALSYLGIEQAVDQVIDGGDVAAIQALMDTLFFFEKNLTQPRFVGTVPTSVRRGQLVMDKNHSKSLLCHACGNLTALEGSARVVTCARCDALCFVPQTTIALSSKEFQGAIAQVRRSVQHWLTRSMAKLHSNSASRSKEVVPWLLTHLLHMPGLAVERQWAVSFLQFPDRDTWDEVTLDHFLAMTHLLFHPSVLPMQYADNSTENADTPPDEWLLIEPPSQGELSVLDADYVLLWRQFPLETALAHCTGLPHHAAYSRLLYLVNECTVVFEKFADYDGLVTAVSESLGAILQTAAVASRGSLFDQLFQIGLFGVVMARSHKVYSSLPSWCYYALSPGGKWDALSAFFFQPYLPPTLKTYVQFQCFLAENPTLRTRLYHEVSRNDALLQAVGVLASHTEWSELVQTIVHEIFLCFMATHEALFEAHVRVLTVVCTAHPTAMSQLLALVGQHDAAIALFPRLPIQLWHPSAADLNVFQAWLMLDNLSDKRSALVRTILENLNWDYHSGEAVLALHPTVHRQVALMLVDATMHHASQATWGSRLVAVDFSSWSWTVMLKLHFYSTATYQPYLKLIHLESDLTKDAMILRRYTTSLPKSHIVLGKAEYTLDLKSCIAFVDASTSATALSTGVHLHDPEGDDTSADDPVVPLHQMEPIVLYAVCQLTDHLYSTCIDKFAPLLSLLLDHKRPVAVLQVLENILPTLSQAVLTQDDVHKFIKNYMEHNLDWRSVVKLLHKNLYFVADADKSALVQQCLADRDGSMPLNQVLPVVVSTLEQSLCIHPAVLPALLDQLPSTSWMQSAVSTFVGLKTAVLKQPQTYLPDLVRLIQRQYMQTNHNSNVLLFWLVVLLGIPKWSDASVYRELVDTLIECAMVHRPDTMPEIETPFRLYLDHMCTTFPTSSLSFVSATYSTYTSFVFGDAKPKEMYLAFLSLVIEVRKEKELFKALGHIVLKSKLKLKSLDTLRAKGRLATELYVFGIDTSQPTLYGHVDLQFQQWTGLKLFKVASFLVLSDHPVDLLLWQLFFALYFASVGSECFGYMMLELEPKTRKALQTKCRTLSNAYSSKVMHQTSTTNPVVGDLARIYAGMDTWLENPDVASWLTQLNHLPSHYNTDYLKQILGLSKVLLHTSDAIDMHTKTIWEDIAPFLWLHLCDFSKPADVEQSVPSPSKPTENASTGSVPPIARLPFHAPKYFRFSPVVKEDNIRSLQLSVEPFCDRAMVYTDVLAQLVTLETEFLDHLSGLYQPKHRVIHTSRPCDGNGPNQPCKRPSALHLEYTEWTVDTNRQERLDQFRVQCAKFDLWTSLPVQAMMERPLYLQLTSLDAQVCYQILLMDQMVHQLTAASEQYKEVGVKWFHALVQLDSKQTRRFPPFQEVLWRSIKSLGMAFIKVDADETSGLLRFMLQDAARVCLLADCFFPNQTPTRFVEYFANIMYETEHLEPTDRLQLLDRFDIALWLDHDPILFDRDTLLSIILAELVLNNRNIEHDILRMHAKMIHVLATHYLDDHIDKILCALLGIYEVHYASDLHVMRAYFEPAVAASTPQALDVSMWQALLNIPPSCWSNCAVVPQLVERMAQFVLHARIKAQAVSSGKPKDTSALVAQTNDAMYPILLWHSPNAILRPMCDLMLLWLKAQTTADSLWLVATKLFQAFLTVLYTPGSTADGTTIVGPWPPTELAADQIVCNALQAALTMYLEHSPPCDRERLDNIWQFYRGVLLPHASDAVAGSYYDVLSRLPWTNWAITEVTLNEMKECVTSHAHVVHKSSVSFKYQPSIRANVLLVVRDVLDQVPWHRITDEYLATQPPHVTSSFYIKYHVLLCHVLLLEQSPQQLSTTFKQCQPHPRSIKAAEVEAICNGMSALVLHPSILCVAPRNDATPRFYAVFRLVLSLCGLELTAVAGDELKKASVVLHCLSVFLHPASPEWKQNFSMFESTLLGLVQASLHAVYDLLTLLHAQLDTLHATFKSDHVLALYCDIFKLCNLPFISQAASTPLDVCSWMELEAKVTVVIPPSSQECTMLSLEKCTMWSAAGWQLVWQFAGLSKSVAAICTSVASVSVLTQLTEHNLDTWKMSTWPDLKLPELSQDELVHMALKQQCWLTLLAFAKQHRIDEHGDVQRHLQYSMRMNEWVEEIATAPAIADEAKLVGVVIALLKRLVAMPGVAVTFKRDMVARMSKACWSMGDARQLSNGLDAVQRAIGFTFMNSFGKLKHSPDLHVAMLALSLFMRVNSRKSAALRLDFGMPLEVSRKTWKLIKTMESMTERKEVVQWSLGFCQDPKRSLRDLDEYVSVLFTELYPAHAWLLEMVNA</sequence>
<keyword evidence="6" id="KW-1185">Reference proteome</keyword>
<feature type="region of interest" description="Disordered" evidence="3">
    <location>
        <begin position="1534"/>
        <end position="1553"/>
    </location>
</feature>
<dbReference type="VEuPathDB" id="FungiDB:H310_07736"/>
<feature type="compositionally biased region" description="Basic residues" evidence="3">
    <location>
        <begin position="1"/>
        <end position="13"/>
    </location>
</feature>
<dbReference type="InterPro" id="IPR058750">
    <property type="entry name" value="TPR_Epg5"/>
</dbReference>
<evidence type="ECO:0000313" key="5">
    <source>
        <dbReference type="EMBL" id="RHY27667.1"/>
    </source>
</evidence>
<comment type="similarity">
    <text evidence="1">Belongs to the EPG5 family.</text>
</comment>
<comment type="caution">
    <text evidence="5">The sequence shown here is derived from an EMBL/GenBank/DDBJ whole genome shotgun (WGS) entry which is preliminary data.</text>
</comment>
<feature type="compositionally biased region" description="Polar residues" evidence="3">
    <location>
        <begin position="39"/>
        <end position="52"/>
    </location>
</feature>
<evidence type="ECO:0000313" key="6">
    <source>
        <dbReference type="Proteomes" id="UP000285060"/>
    </source>
</evidence>
<dbReference type="GO" id="GO:0097352">
    <property type="term" value="P:autophagosome maturation"/>
    <property type="evidence" value="ECO:0007669"/>
    <property type="project" value="TreeGrafter"/>
</dbReference>
<organism evidence="5 6">
    <name type="scientific">Aphanomyces invadans</name>
    <dbReference type="NCBI Taxonomy" id="157072"/>
    <lineage>
        <taxon>Eukaryota</taxon>
        <taxon>Sar</taxon>
        <taxon>Stramenopiles</taxon>
        <taxon>Oomycota</taxon>
        <taxon>Saprolegniomycetes</taxon>
        <taxon>Saprolegniales</taxon>
        <taxon>Verrucalvaceae</taxon>
        <taxon>Aphanomyces</taxon>
    </lineage>
</organism>
<dbReference type="PANTHER" id="PTHR31139:SF4">
    <property type="entry name" value="ECTOPIC P GRANULES PROTEIN 5 HOMOLOG"/>
    <property type="match status" value="1"/>
</dbReference>
<feature type="region of interest" description="Disordered" evidence="3">
    <location>
        <begin position="124"/>
        <end position="143"/>
    </location>
</feature>
<evidence type="ECO:0000256" key="2">
    <source>
        <dbReference type="ARBA" id="ARBA00023006"/>
    </source>
</evidence>
<evidence type="ECO:0000256" key="3">
    <source>
        <dbReference type="SAM" id="MobiDB-lite"/>
    </source>
</evidence>
<dbReference type="GO" id="GO:0005737">
    <property type="term" value="C:cytoplasm"/>
    <property type="evidence" value="ECO:0007669"/>
    <property type="project" value="TreeGrafter"/>
</dbReference>
<gene>
    <name evidence="5" type="ORF">DYB32_006630</name>
</gene>
<dbReference type="EMBL" id="QUSY01000729">
    <property type="protein sequence ID" value="RHY27667.1"/>
    <property type="molecule type" value="Genomic_DNA"/>
</dbReference>
<reference evidence="5 6" key="1">
    <citation type="submission" date="2018-08" db="EMBL/GenBank/DDBJ databases">
        <title>Aphanomyces genome sequencing and annotation.</title>
        <authorList>
            <person name="Minardi D."/>
            <person name="Oidtmann B."/>
            <person name="Van Der Giezen M."/>
            <person name="Studholme D.J."/>
        </authorList>
    </citation>
    <scope>NUCLEOTIDE SEQUENCE [LARGE SCALE GENOMIC DNA]</scope>
    <source>
        <strain evidence="5 6">NJM0002</strain>
    </source>
</reference>
<proteinExistence type="inferred from homology"/>
<dbReference type="InterPro" id="IPR051436">
    <property type="entry name" value="Autophagy-related_EPG5"/>
</dbReference>
<name>A0A3R6VJ96_9STRA</name>
<accession>A0A3R6VJ96</accession>
<evidence type="ECO:0000259" key="4">
    <source>
        <dbReference type="Pfam" id="PF26573"/>
    </source>
</evidence>
<dbReference type="Pfam" id="PF26573">
    <property type="entry name" value="TPR_Epg5_2"/>
    <property type="match status" value="1"/>
</dbReference>
<dbReference type="Proteomes" id="UP000285060">
    <property type="component" value="Unassembled WGS sequence"/>
</dbReference>
<feature type="region of interest" description="Disordered" evidence="3">
    <location>
        <begin position="1"/>
        <end position="52"/>
    </location>
</feature>
<dbReference type="PANTHER" id="PTHR31139">
    <property type="entry name" value="ECTOPIC P GRANULES PROTEIN 5 HOMOLOG"/>
    <property type="match status" value="1"/>
</dbReference>
<feature type="compositionally biased region" description="Polar residues" evidence="3">
    <location>
        <begin position="1536"/>
        <end position="1551"/>
    </location>
</feature>
<evidence type="ECO:0000256" key="1">
    <source>
        <dbReference type="ARBA" id="ARBA00010948"/>
    </source>
</evidence>